<dbReference type="EMBL" id="CP001614">
    <property type="protein sequence ID" value="ACR11402.1"/>
    <property type="molecule type" value="Genomic_DNA"/>
</dbReference>
<evidence type="ECO:0000313" key="1">
    <source>
        <dbReference type="EMBL" id="ACR11402.1"/>
    </source>
</evidence>
<protein>
    <submittedName>
        <fullName evidence="1">Uncharacterized protein</fullName>
    </submittedName>
</protein>
<evidence type="ECO:0000313" key="2">
    <source>
        <dbReference type="Proteomes" id="UP000009080"/>
    </source>
</evidence>
<keyword evidence="2" id="KW-1185">Reference proteome</keyword>
<proteinExistence type="predicted"/>
<organism evidence="1 2">
    <name type="scientific">Teredinibacter turnerae (strain ATCC 39867 / T7901)</name>
    <dbReference type="NCBI Taxonomy" id="377629"/>
    <lineage>
        <taxon>Bacteria</taxon>
        <taxon>Pseudomonadati</taxon>
        <taxon>Pseudomonadota</taxon>
        <taxon>Gammaproteobacteria</taxon>
        <taxon>Cellvibrionales</taxon>
        <taxon>Cellvibrionaceae</taxon>
        <taxon>Teredinibacter</taxon>
    </lineage>
</organism>
<dbReference type="AlphaFoldDB" id="C5BRT2"/>
<accession>C5BRT2</accession>
<dbReference type="KEGG" id="ttu:TERTU_1241"/>
<sequence>MGKTGCFEQLRLLYAQQLLTAQTSYHPPFRLGGFTVS</sequence>
<dbReference type="Proteomes" id="UP000009080">
    <property type="component" value="Chromosome"/>
</dbReference>
<name>C5BRT2_TERTT</name>
<gene>
    <name evidence="1" type="ordered locus">TERTU_1241</name>
</gene>
<reference evidence="1 2" key="1">
    <citation type="journal article" date="2009" name="PLoS ONE">
        <title>The complete genome of Teredinibacter turnerae T7901: an intracellular endosymbiont of marine wood-boring bivalves (shipworms).</title>
        <authorList>
            <person name="Yang J.C."/>
            <person name="Madupu R."/>
            <person name="Durkin A.S."/>
            <person name="Ekborg N.A."/>
            <person name="Pedamallu C.S."/>
            <person name="Hostetler J.B."/>
            <person name="Radune D."/>
            <person name="Toms B.S."/>
            <person name="Henrissat B."/>
            <person name="Coutinho P.M."/>
            <person name="Schwarz S."/>
            <person name="Field L."/>
            <person name="Trindade-Silva A.E."/>
            <person name="Soares C.A.G."/>
            <person name="Elshahawi S."/>
            <person name="Hanora A."/>
            <person name="Schmidt E.W."/>
            <person name="Haygood M.G."/>
            <person name="Posfai J."/>
            <person name="Benner J."/>
            <person name="Madinger C."/>
            <person name="Nove J."/>
            <person name="Anton B."/>
            <person name="Chaudhary K."/>
            <person name="Foster J."/>
            <person name="Holman A."/>
            <person name="Kumar S."/>
            <person name="Lessard P.A."/>
            <person name="Luyten Y.A."/>
            <person name="Slatko B."/>
            <person name="Wood N."/>
            <person name="Wu B."/>
            <person name="Teplitski M."/>
            <person name="Mougous J.D."/>
            <person name="Ward N."/>
            <person name="Eisen J.A."/>
            <person name="Badger J.H."/>
            <person name="Distel D.L."/>
        </authorList>
    </citation>
    <scope>NUCLEOTIDE SEQUENCE [LARGE SCALE GENOMIC DNA]</scope>
    <source>
        <strain evidence="2">ATCC 39867 / T7901</strain>
    </source>
</reference>
<dbReference type="HOGENOM" id="CLU_3349717_0_0_6"/>